<dbReference type="GO" id="GO:0005829">
    <property type="term" value="C:cytosol"/>
    <property type="evidence" value="ECO:0007669"/>
    <property type="project" value="TreeGrafter"/>
</dbReference>
<dbReference type="PROSITE" id="PS51755">
    <property type="entry name" value="OMPR_PHOB"/>
    <property type="match status" value="1"/>
</dbReference>
<keyword evidence="6" id="KW-0804">Transcription</keyword>
<evidence type="ECO:0000259" key="10">
    <source>
        <dbReference type="PROSITE" id="PS50110"/>
    </source>
</evidence>
<gene>
    <name evidence="12" type="ORF">H9809_11345</name>
</gene>
<dbReference type="Gene3D" id="3.40.50.2300">
    <property type="match status" value="1"/>
</dbReference>
<protein>
    <recommendedName>
        <fullName evidence="1">Stage 0 sporulation protein A homolog</fullName>
    </recommendedName>
</protein>
<accession>A0A9D2FSD4</accession>
<dbReference type="GO" id="GO:0000976">
    <property type="term" value="F:transcription cis-regulatory region binding"/>
    <property type="evidence" value="ECO:0007669"/>
    <property type="project" value="TreeGrafter"/>
</dbReference>
<sequence>METILVVEDEKDISQMLCVFLESGGYRPVPAFDGVTGLQLFCQEAPDLIILDLLLPKLDGFSLCRAVREKSDVPVIMLTALSDEENQLKGYDLLADDYVTKPFSIGILLKKVEALLRRQRRAGKEIVSYKSVILDKDSYRVTVEGKEIFLTGKEFELLYLFLSNPHRLFTKEGIMEKLWKYEYDCDENIIYTHMKNLRKKLGVDIIKTIRGVGYKLD</sequence>
<evidence type="ECO:0000259" key="11">
    <source>
        <dbReference type="PROSITE" id="PS51755"/>
    </source>
</evidence>
<reference evidence="12" key="2">
    <citation type="submission" date="2021-04" db="EMBL/GenBank/DDBJ databases">
        <authorList>
            <person name="Gilroy R."/>
        </authorList>
    </citation>
    <scope>NUCLEOTIDE SEQUENCE</scope>
    <source>
        <strain evidence="12">1068</strain>
    </source>
</reference>
<dbReference type="PANTHER" id="PTHR48111">
    <property type="entry name" value="REGULATOR OF RPOS"/>
    <property type="match status" value="1"/>
</dbReference>
<dbReference type="SMART" id="SM00448">
    <property type="entry name" value="REC"/>
    <property type="match status" value="1"/>
</dbReference>
<feature type="modified residue" description="4-aspartylphosphate" evidence="8">
    <location>
        <position position="52"/>
    </location>
</feature>
<dbReference type="SUPFAM" id="SSF52172">
    <property type="entry name" value="CheY-like"/>
    <property type="match status" value="1"/>
</dbReference>
<dbReference type="Gene3D" id="6.10.250.690">
    <property type="match status" value="1"/>
</dbReference>
<keyword evidence="4" id="KW-0805">Transcription regulation</keyword>
<dbReference type="CDD" id="cd00383">
    <property type="entry name" value="trans_reg_C"/>
    <property type="match status" value="1"/>
</dbReference>
<keyword evidence="2 8" id="KW-0597">Phosphoprotein</keyword>
<evidence type="ECO:0000313" key="12">
    <source>
        <dbReference type="EMBL" id="HIZ66469.1"/>
    </source>
</evidence>
<dbReference type="FunFam" id="3.40.50.2300:FF:000001">
    <property type="entry name" value="DNA-binding response regulator PhoB"/>
    <property type="match status" value="1"/>
</dbReference>
<dbReference type="InterPro" id="IPR001867">
    <property type="entry name" value="OmpR/PhoB-type_DNA-bd"/>
</dbReference>
<dbReference type="PANTHER" id="PTHR48111:SF32">
    <property type="entry name" value="STAGE 0 SPORULATION PROTEIN A HOMOLOG"/>
    <property type="match status" value="1"/>
</dbReference>
<evidence type="ECO:0000256" key="3">
    <source>
        <dbReference type="ARBA" id="ARBA00023012"/>
    </source>
</evidence>
<proteinExistence type="predicted"/>
<evidence type="ECO:0000313" key="13">
    <source>
        <dbReference type="Proteomes" id="UP000824056"/>
    </source>
</evidence>
<evidence type="ECO:0000256" key="7">
    <source>
        <dbReference type="ARBA" id="ARBA00024867"/>
    </source>
</evidence>
<dbReference type="AlphaFoldDB" id="A0A9D2FSD4"/>
<dbReference type="GO" id="GO:0006355">
    <property type="term" value="P:regulation of DNA-templated transcription"/>
    <property type="evidence" value="ECO:0007669"/>
    <property type="project" value="InterPro"/>
</dbReference>
<comment type="caution">
    <text evidence="12">The sequence shown here is derived from an EMBL/GenBank/DDBJ whole genome shotgun (WGS) entry which is preliminary data.</text>
</comment>
<dbReference type="Pfam" id="PF00486">
    <property type="entry name" value="Trans_reg_C"/>
    <property type="match status" value="1"/>
</dbReference>
<dbReference type="GO" id="GO:0032993">
    <property type="term" value="C:protein-DNA complex"/>
    <property type="evidence" value="ECO:0007669"/>
    <property type="project" value="TreeGrafter"/>
</dbReference>
<evidence type="ECO:0000256" key="8">
    <source>
        <dbReference type="PROSITE-ProRule" id="PRU00169"/>
    </source>
</evidence>
<dbReference type="SMART" id="SM00862">
    <property type="entry name" value="Trans_reg_C"/>
    <property type="match status" value="1"/>
</dbReference>
<dbReference type="PROSITE" id="PS50110">
    <property type="entry name" value="RESPONSE_REGULATORY"/>
    <property type="match status" value="1"/>
</dbReference>
<evidence type="ECO:0000256" key="5">
    <source>
        <dbReference type="ARBA" id="ARBA00023125"/>
    </source>
</evidence>
<evidence type="ECO:0000256" key="9">
    <source>
        <dbReference type="PROSITE-ProRule" id="PRU01091"/>
    </source>
</evidence>
<dbReference type="InterPro" id="IPR011006">
    <property type="entry name" value="CheY-like_superfamily"/>
</dbReference>
<keyword evidence="3" id="KW-0902">Two-component regulatory system</keyword>
<feature type="domain" description="Response regulatory" evidence="10">
    <location>
        <begin position="3"/>
        <end position="116"/>
    </location>
</feature>
<dbReference type="Gene3D" id="1.10.10.10">
    <property type="entry name" value="Winged helix-like DNA-binding domain superfamily/Winged helix DNA-binding domain"/>
    <property type="match status" value="1"/>
</dbReference>
<evidence type="ECO:0000256" key="4">
    <source>
        <dbReference type="ARBA" id="ARBA00023015"/>
    </source>
</evidence>
<organism evidence="12 13">
    <name type="scientific">Candidatus Blautia pullicola</name>
    <dbReference type="NCBI Taxonomy" id="2838498"/>
    <lineage>
        <taxon>Bacteria</taxon>
        <taxon>Bacillati</taxon>
        <taxon>Bacillota</taxon>
        <taxon>Clostridia</taxon>
        <taxon>Lachnospirales</taxon>
        <taxon>Lachnospiraceae</taxon>
        <taxon>Blautia</taxon>
    </lineage>
</organism>
<dbReference type="EMBL" id="DXBG01000266">
    <property type="protein sequence ID" value="HIZ66469.1"/>
    <property type="molecule type" value="Genomic_DNA"/>
</dbReference>
<dbReference type="Pfam" id="PF00072">
    <property type="entry name" value="Response_reg"/>
    <property type="match status" value="1"/>
</dbReference>
<keyword evidence="5 9" id="KW-0238">DNA-binding</keyword>
<comment type="function">
    <text evidence="7">May play the central regulatory role in sporulation. It may be an element of the effector pathway responsible for the activation of sporulation genes in response to nutritional stress. Spo0A may act in concert with spo0H (a sigma factor) to control the expression of some genes that are critical to the sporulation process.</text>
</comment>
<evidence type="ECO:0000256" key="1">
    <source>
        <dbReference type="ARBA" id="ARBA00018672"/>
    </source>
</evidence>
<feature type="DNA-binding region" description="OmpR/PhoB-type" evidence="9">
    <location>
        <begin position="124"/>
        <end position="217"/>
    </location>
</feature>
<dbReference type="Proteomes" id="UP000824056">
    <property type="component" value="Unassembled WGS sequence"/>
</dbReference>
<dbReference type="InterPro" id="IPR039420">
    <property type="entry name" value="WalR-like"/>
</dbReference>
<feature type="domain" description="OmpR/PhoB-type" evidence="11">
    <location>
        <begin position="124"/>
        <end position="217"/>
    </location>
</feature>
<dbReference type="InterPro" id="IPR001789">
    <property type="entry name" value="Sig_transdc_resp-reg_receiver"/>
</dbReference>
<evidence type="ECO:0000256" key="2">
    <source>
        <dbReference type="ARBA" id="ARBA00022553"/>
    </source>
</evidence>
<name>A0A9D2FSD4_9FIRM</name>
<dbReference type="GO" id="GO:0000156">
    <property type="term" value="F:phosphorelay response regulator activity"/>
    <property type="evidence" value="ECO:0007669"/>
    <property type="project" value="TreeGrafter"/>
</dbReference>
<dbReference type="InterPro" id="IPR036388">
    <property type="entry name" value="WH-like_DNA-bd_sf"/>
</dbReference>
<evidence type="ECO:0000256" key="6">
    <source>
        <dbReference type="ARBA" id="ARBA00023163"/>
    </source>
</evidence>
<reference evidence="12" key="1">
    <citation type="journal article" date="2021" name="PeerJ">
        <title>Extensive microbial diversity within the chicken gut microbiome revealed by metagenomics and culture.</title>
        <authorList>
            <person name="Gilroy R."/>
            <person name="Ravi A."/>
            <person name="Getino M."/>
            <person name="Pursley I."/>
            <person name="Horton D.L."/>
            <person name="Alikhan N.F."/>
            <person name="Baker D."/>
            <person name="Gharbi K."/>
            <person name="Hall N."/>
            <person name="Watson M."/>
            <person name="Adriaenssens E.M."/>
            <person name="Foster-Nyarko E."/>
            <person name="Jarju S."/>
            <person name="Secka A."/>
            <person name="Antonio M."/>
            <person name="Oren A."/>
            <person name="Chaudhuri R.R."/>
            <person name="La Ragione R."/>
            <person name="Hildebrand F."/>
            <person name="Pallen M.J."/>
        </authorList>
    </citation>
    <scope>NUCLEOTIDE SEQUENCE</scope>
    <source>
        <strain evidence="12">1068</strain>
    </source>
</reference>